<dbReference type="SUPFAM" id="SSF55486">
    <property type="entry name" value="Metalloproteases ('zincins'), catalytic domain"/>
    <property type="match status" value="1"/>
</dbReference>
<dbReference type="AlphaFoldDB" id="A0A6G1JKD5"/>
<evidence type="ECO:0000256" key="1">
    <source>
        <dbReference type="SAM" id="SignalP"/>
    </source>
</evidence>
<evidence type="ECO:0000313" key="2">
    <source>
        <dbReference type="EMBL" id="KAF2690888.1"/>
    </source>
</evidence>
<keyword evidence="1" id="KW-0732">Signal</keyword>
<gene>
    <name evidence="2" type="ORF">K458DRAFT_426307</name>
</gene>
<proteinExistence type="predicted"/>
<feature type="signal peptide" evidence="1">
    <location>
        <begin position="1"/>
        <end position="20"/>
    </location>
</feature>
<evidence type="ECO:0000313" key="3">
    <source>
        <dbReference type="Proteomes" id="UP000799291"/>
    </source>
</evidence>
<name>A0A6G1JKD5_9PLEO</name>
<dbReference type="Proteomes" id="UP000799291">
    <property type="component" value="Unassembled WGS sequence"/>
</dbReference>
<keyword evidence="3" id="KW-1185">Reference proteome</keyword>
<accession>A0A6G1JKD5</accession>
<dbReference type="InterPro" id="IPR045690">
    <property type="entry name" value="DUF6055"/>
</dbReference>
<organism evidence="2 3">
    <name type="scientific">Lentithecium fluviatile CBS 122367</name>
    <dbReference type="NCBI Taxonomy" id="1168545"/>
    <lineage>
        <taxon>Eukaryota</taxon>
        <taxon>Fungi</taxon>
        <taxon>Dikarya</taxon>
        <taxon>Ascomycota</taxon>
        <taxon>Pezizomycotina</taxon>
        <taxon>Dothideomycetes</taxon>
        <taxon>Pleosporomycetidae</taxon>
        <taxon>Pleosporales</taxon>
        <taxon>Massarineae</taxon>
        <taxon>Lentitheciaceae</taxon>
        <taxon>Lentithecium</taxon>
    </lineage>
</organism>
<evidence type="ECO:0008006" key="4">
    <source>
        <dbReference type="Google" id="ProtNLM"/>
    </source>
</evidence>
<dbReference type="Pfam" id="PF19527">
    <property type="entry name" value="DUF6055"/>
    <property type="match status" value="1"/>
</dbReference>
<sequence length="432" mass="46268">MLFLTTTALFFAQYALLAAALPPTRRQATAPAQYTANPKIGGGGSTFRESAHFRVYNTTSLSIADSTLKFLEAAHQCFVEELGWRTPGLSIKTGGVGKEVGPWYKLNVYAVPPSFMPGAAGQQGTDGNAGLAYLNVVHEYVGNAAVVVHEFGHAMHYSEENWVNQGRTGAWWEPIANFIADLYVATPTCEKAKSAAGLSTNGNTDINLQKVIGDSYQVIVDGMGDTANYYQSWPFLSYITNNPDNYSGLGKSILLDMIRKYKINSNDTPLHSLSNLLSGDVTIQKVVGRYWARMAFVDIGHAKAAAAFTAQRKNLKYANLDNNGNGKYTVKSARAPRYMGSNIIPLKTTASTVSVTITSSGTYTATFAVKGSSATRYVNLAGGTGSVTVASGEEVMLVIANTPALVQYDPFSISSDVNKGMSYSIQLTGATA</sequence>
<dbReference type="OrthoDB" id="5319191at2759"/>
<reference evidence="2" key="1">
    <citation type="journal article" date="2020" name="Stud. Mycol.">
        <title>101 Dothideomycetes genomes: a test case for predicting lifestyles and emergence of pathogens.</title>
        <authorList>
            <person name="Haridas S."/>
            <person name="Albert R."/>
            <person name="Binder M."/>
            <person name="Bloem J."/>
            <person name="Labutti K."/>
            <person name="Salamov A."/>
            <person name="Andreopoulos B."/>
            <person name="Baker S."/>
            <person name="Barry K."/>
            <person name="Bills G."/>
            <person name="Bluhm B."/>
            <person name="Cannon C."/>
            <person name="Castanera R."/>
            <person name="Culley D."/>
            <person name="Daum C."/>
            <person name="Ezra D."/>
            <person name="Gonzalez J."/>
            <person name="Henrissat B."/>
            <person name="Kuo A."/>
            <person name="Liang C."/>
            <person name="Lipzen A."/>
            <person name="Lutzoni F."/>
            <person name="Magnuson J."/>
            <person name="Mondo S."/>
            <person name="Nolan M."/>
            <person name="Ohm R."/>
            <person name="Pangilinan J."/>
            <person name="Park H.-J."/>
            <person name="Ramirez L."/>
            <person name="Alfaro M."/>
            <person name="Sun H."/>
            <person name="Tritt A."/>
            <person name="Yoshinaga Y."/>
            <person name="Zwiers L.-H."/>
            <person name="Turgeon B."/>
            <person name="Goodwin S."/>
            <person name="Spatafora J."/>
            <person name="Crous P."/>
            <person name="Grigoriev I."/>
        </authorList>
    </citation>
    <scope>NUCLEOTIDE SEQUENCE</scope>
    <source>
        <strain evidence="2">CBS 122367</strain>
    </source>
</reference>
<feature type="chain" id="PRO_5026243252" description="Dockerin type 1" evidence="1">
    <location>
        <begin position="21"/>
        <end position="432"/>
    </location>
</feature>
<dbReference type="EMBL" id="MU005570">
    <property type="protein sequence ID" value="KAF2690888.1"/>
    <property type="molecule type" value="Genomic_DNA"/>
</dbReference>
<protein>
    <recommendedName>
        <fullName evidence="4">Dockerin type 1</fullName>
    </recommendedName>
</protein>